<comment type="caution">
    <text evidence="4">The sequence shown here is derived from an EMBL/GenBank/DDBJ whole genome shotgun (WGS) entry which is preliminary data.</text>
</comment>
<dbReference type="InterPro" id="IPR025827">
    <property type="entry name" value="Zn_ribbon_recom_dom"/>
</dbReference>
<accession>A0A943DH49</accession>
<feature type="domain" description="Recombinase" evidence="3">
    <location>
        <begin position="186"/>
        <end position="327"/>
    </location>
</feature>
<dbReference type="Gene3D" id="3.90.1750.20">
    <property type="entry name" value="Putative Large Serine Recombinase, Chain B, Domain 2"/>
    <property type="match status" value="1"/>
</dbReference>
<dbReference type="InterPro" id="IPR036162">
    <property type="entry name" value="Resolvase-like_N_sf"/>
</dbReference>
<feature type="coiled-coil region" evidence="1">
    <location>
        <begin position="417"/>
        <end position="493"/>
    </location>
</feature>
<feature type="domain" description="Resolvase/invertase-type recombinase catalytic" evidence="2">
    <location>
        <begin position="30"/>
        <end position="178"/>
    </location>
</feature>
<evidence type="ECO:0000313" key="4">
    <source>
        <dbReference type="EMBL" id="MBS5332924.1"/>
    </source>
</evidence>
<dbReference type="PANTHER" id="PTHR30461">
    <property type="entry name" value="DNA-INVERTASE FROM LAMBDOID PROPHAGE"/>
    <property type="match status" value="1"/>
</dbReference>
<dbReference type="Pfam" id="PF14287">
    <property type="entry name" value="DUF4368"/>
    <property type="match status" value="1"/>
</dbReference>
<dbReference type="InterPro" id="IPR006119">
    <property type="entry name" value="Resolv_N"/>
</dbReference>
<dbReference type="SMART" id="SM00857">
    <property type="entry name" value="Resolvase"/>
    <property type="match status" value="1"/>
</dbReference>
<dbReference type="Proteomes" id="UP000759273">
    <property type="component" value="Unassembled WGS sequence"/>
</dbReference>
<name>A0A943DH49_9FIRM</name>
<dbReference type="PROSITE" id="PS51737">
    <property type="entry name" value="RECOMBINASE_DNA_BIND"/>
    <property type="match status" value="1"/>
</dbReference>
<proteinExistence type="predicted"/>
<gene>
    <name evidence="4" type="ORF">KHY36_10400</name>
</gene>
<dbReference type="Gene3D" id="3.40.50.1390">
    <property type="entry name" value="Resolvase, N-terminal catalytic domain"/>
    <property type="match status" value="1"/>
</dbReference>
<reference evidence="4" key="1">
    <citation type="submission" date="2021-02" db="EMBL/GenBank/DDBJ databases">
        <title>Infant gut strain persistence is associated with maternal origin, phylogeny, and functional potential including surface adhesion and iron acquisition.</title>
        <authorList>
            <person name="Lou Y.C."/>
        </authorList>
    </citation>
    <scope>NUCLEOTIDE SEQUENCE</scope>
    <source>
        <strain evidence="4">L3_101_000M1_dasL3_101_000M1_concoct_87</strain>
    </source>
</reference>
<dbReference type="Pfam" id="PF00239">
    <property type="entry name" value="Resolvase"/>
    <property type="match status" value="1"/>
</dbReference>
<dbReference type="GO" id="GO:0000150">
    <property type="term" value="F:DNA strand exchange activity"/>
    <property type="evidence" value="ECO:0007669"/>
    <property type="project" value="InterPro"/>
</dbReference>
<dbReference type="Pfam" id="PF07508">
    <property type="entry name" value="Recombinase"/>
    <property type="match status" value="1"/>
</dbReference>
<protein>
    <submittedName>
        <fullName evidence="4">Recombinase family protein</fullName>
    </submittedName>
</protein>
<dbReference type="SUPFAM" id="SSF53041">
    <property type="entry name" value="Resolvase-like"/>
    <property type="match status" value="1"/>
</dbReference>
<dbReference type="GO" id="GO:0003677">
    <property type="term" value="F:DNA binding"/>
    <property type="evidence" value="ECO:0007669"/>
    <property type="project" value="InterPro"/>
</dbReference>
<dbReference type="CDD" id="cd03770">
    <property type="entry name" value="SR_TndX_transposase"/>
    <property type="match status" value="1"/>
</dbReference>
<evidence type="ECO:0000259" key="3">
    <source>
        <dbReference type="PROSITE" id="PS51737"/>
    </source>
</evidence>
<dbReference type="InterPro" id="IPR038109">
    <property type="entry name" value="DNA_bind_recomb_sf"/>
</dbReference>
<dbReference type="PANTHER" id="PTHR30461:SF23">
    <property type="entry name" value="DNA RECOMBINASE-RELATED"/>
    <property type="match status" value="1"/>
</dbReference>
<dbReference type="Pfam" id="PF13408">
    <property type="entry name" value="Zn_ribbon_recom"/>
    <property type="match status" value="1"/>
</dbReference>
<evidence type="ECO:0000313" key="5">
    <source>
        <dbReference type="Proteomes" id="UP000759273"/>
    </source>
</evidence>
<organism evidence="4 5">
    <name type="scientific">Subdoligranulum variabile</name>
    <dbReference type="NCBI Taxonomy" id="214851"/>
    <lineage>
        <taxon>Bacteria</taxon>
        <taxon>Bacillati</taxon>
        <taxon>Bacillota</taxon>
        <taxon>Clostridia</taxon>
        <taxon>Eubacteriales</taxon>
        <taxon>Oscillospiraceae</taxon>
        <taxon>Subdoligranulum</taxon>
    </lineage>
</organism>
<dbReference type="InterPro" id="IPR050639">
    <property type="entry name" value="SSR_resolvase"/>
</dbReference>
<evidence type="ECO:0000256" key="1">
    <source>
        <dbReference type="SAM" id="Coils"/>
    </source>
</evidence>
<dbReference type="PROSITE" id="PS51736">
    <property type="entry name" value="RECOMBINASES_3"/>
    <property type="match status" value="1"/>
</dbReference>
<dbReference type="EMBL" id="JAGZGG010000025">
    <property type="protein sequence ID" value="MBS5332924.1"/>
    <property type="molecule type" value="Genomic_DNA"/>
</dbReference>
<dbReference type="InterPro" id="IPR025378">
    <property type="entry name" value="DUF4368"/>
</dbReference>
<dbReference type="InterPro" id="IPR011109">
    <property type="entry name" value="DNA_bind_recombinase_dom"/>
</dbReference>
<keyword evidence="1" id="KW-0175">Coiled coil</keyword>
<evidence type="ECO:0000259" key="2">
    <source>
        <dbReference type="PROSITE" id="PS51736"/>
    </source>
</evidence>
<dbReference type="AlphaFoldDB" id="A0A943DH49"/>
<sequence length="580" mass="66375">MKQTATQFQMFNARNAINTTSRRLLETESWAAFYCRLSQDDGLDGESNSIQHQKQILERYAKEHGIIKYEFYVDDGISGTTFNRPGFQEMLSDIEAGLINMVVVKDMSRFGRDYLQVGMYTEVLFPERDIHFVAINDNVDSEKGDNDFTPLRNLFNEWYARDTSKKIRAVVKTKGMSGKRLSHLPPYGYVKDDDGNWAIDDETGSVVKEIFAMCLSGLGPTKIANILTARNIPTPGTVNYRRYGNLQGYCPQAPCKWLYQSVSNILERKEYLGHTVNFKTTKKSYKSKKVIVNGDDKRMIFENTHPALIDQDTFDRVQIIREGRCRHTKMGTVGLFSGLLFCADCGSKMYHHRGSGIKENYEYYTCAGYSKRVNPCTTHHISIKNLKVLVTADLKRVMHFTTEHEREFITMLASCSMREQKRVLAEMQKALDTSRSRYDELDNIIQHLYEDKIKGNLTDDRFSKLSAGYEAEQKGLEATIRELTEQLAQKTDKTINIDRFIKLVKQTTSFEELTPALLNTFIEKILVHDVEVTADGQKRQKIEIVYNFIGSVELPEEAVAADSVTIELPQPKGKKRKKSA</sequence>